<dbReference type="Proteomes" id="UP000070121">
    <property type="component" value="Unassembled WGS sequence"/>
</dbReference>
<keyword evidence="2" id="KW-1185">Reference proteome</keyword>
<comment type="caution">
    <text evidence="1">The sequence shown here is derived from an EMBL/GenBank/DDBJ whole genome shotgun (WGS) entry which is preliminary data.</text>
</comment>
<accession>A0A135UIZ4</accession>
<sequence>MRNLTTQKTLIQKAHGTRVSPALPALPALPAPIHHITPPPEELLKTILRPGAQSSRPKLAWRSLITARAVRRHSQTSTESESCPHCPPSLSLIHTKAQIQLSYLPSALEKVGFPCRALQGEVCLPLVIEAMLREWSDVWNGCK</sequence>
<reference evidence="1 2" key="1">
    <citation type="submission" date="2014-02" db="EMBL/GenBank/DDBJ databases">
        <title>The genome sequence of Colletotrichum salicis CBS 607.94.</title>
        <authorList>
            <person name="Baroncelli R."/>
            <person name="Thon M.R."/>
        </authorList>
    </citation>
    <scope>NUCLEOTIDE SEQUENCE [LARGE SCALE GENOMIC DNA]</scope>
    <source>
        <strain evidence="1 2">CBS 607.94</strain>
    </source>
</reference>
<dbReference type="EMBL" id="JFFI01001397">
    <property type="protein sequence ID" value="KXH60354.1"/>
    <property type="molecule type" value="Genomic_DNA"/>
</dbReference>
<evidence type="ECO:0000313" key="2">
    <source>
        <dbReference type="Proteomes" id="UP000070121"/>
    </source>
</evidence>
<protein>
    <submittedName>
        <fullName evidence="1">Uncharacterized protein</fullName>
    </submittedName>
</protein>
<gene>
    <name evidence="1" type="ORF">CSAL01_09687</name>
</gene>
<evidence type="ECO:0000313" key="1">
    <source>
        <dbReference type="EMBL" id="KXH60354.1"/>
    </source>
</evidence>
<proteinExistence type="predicted"/>
<dbReference type="AlphaFoldDB" id="A0A135UIZ4"/>
<organism evidence="1 2">
    <name type="scientific">Colletotrichum salicis</name>
    <dbReference type="NCBI Taxonomy" id="1209931"/>
    <lineage>
        <taxon>Eukaryota</taxon>
        <taxon>Fungi</taxon>
        <taxon>Dikarya</taxon>
        <taxon>Ascomycota</taxon>
        <taxon>Pezizomycotina</taxon>
        <taxon>Sordariomycetes</taxon>
        <taxon>Hypocreomycetidae</taxon>
        <taxon>Glomerellales</taxon>
        <taxon>Glomerellaceae</taxon>
        <taxon>Colletotrichum</taxon>
        <taxon>Colletotrichum acutatum species complex</taxon>
    </lineage>
</organism>
<name>A0A135UIZ4_9PEZI</name>